<evidence type="ECO:0000313" key="3">
    <source>
        <dbReference type="EMBL" id="MCW2308324.1"/>
    </source>
</evidence>
<protein>
    <submittedName>
        <fullName evidence="3">Flagella basal body P-ring formation protein FlgA</fullName>
    </submittedName>
</protein>
<organism evidence="3 4">
    <name type="scientific">Rhodobium gokarnense</name>
    <dbReference type="NCBI Taxonomy" id="364296"/>
    <lineage>
        <taxon>Bacteria</taxon>
        <taxon>Pseudomonadati</taxon>
        <taxon>Pseudomonadota</taxon>
        <taxon>Alphaproteobacteria</taxon>
        <taxon>Hyphomicrobiales</taxon>
        <taxon>Rhodobiaceae</taxon>
        <taxon>Rhodobium</taxon>
    </lineage>
</organism>
<dbReference type="PANTHER" id="PTHR36307">
    <property type="entry name" value="FLAGELLA BASAL BODY P-RING FORMATION PROTEIN FLGA"/>
    <property type="match status" value="1"/>
</dbReference>
<feature type="signal peptide" evidence="1">
    <location>
        <begin position="1"/>
        <end position="31"/>
    </location>
</feature>
<keyword evidence="1" id="KW-0732">Signal</keyword>
<evidence type="ECO:0000259" key="2">
    <source>
        <dbReference type="Pfam" id="PF13144"/>
    </source>
</evidence>
<proteinExistence type="predicted"/>
<name>A0ABT3HDB1_9HYPH</name>
<dbReference type="InterPro" id="IPR039246">
    <property type="entry name" value="Flagellar_FlgA"/>
</dbReference>
<dbReference type="NCBIfam" id="TIGR03170">
    <property type="entry name" value="flgA_cterm"/>
    <property type="match status" value="1"/>
</dbReference>
<comment type="caution">
    <text evidence="3">The sequence shown here is derived from an EMBL/GenBank/DDBJ whole genome shotgun (WGS) entry which is preliminary data.</text>
</comment>
<dbReference type="PANTHER" id="PTHR36307:SF1">
    <property type="entry name" value="FLAGELLA BASAL BODY P-RING FORMATION PROTEIN FLGA"/>
    <property type="match status" value="1"/>
</dbReference>
<dbReference type="Gene3D" id="2.30.30.760">
    <property type="match status" value="1"/>
</dbReference>
<evidence type="ECO:0000256" key="1">
    <source>
        <dbReference type="SAM" id="SignalP"/>
    </source>
</evidence>
<gene>
    <name evidence="3" type="ORF">M2319_002666</name>
</gene>
<keyword evidence="4" id="KW-1185">Reference proteome</keyword>
<dbReference type="Pfam" id="PF13144">
    <property type="entry name" value="ChapFlgA"/>
    <property type="match status" value="1"/>
</dbReference>
<keyword evidence="3" id="KW-0966">Cell projection</keyword>
<feature type="chain" id="PRO_5046742569" evidence="1">
    <location>
        <begin position="32"/>
        <end position="334"/>
    </location>
</feature>
<dbReference type="RefSeq" id="WP_264601946.1">
    <property type="nucleotide sequence ID" value="NZ_JAOQNS010000007.1"/>
</dbReference>
<dbReference type="CDD" id="cd11614">
    <property type="entry name" value="SAF_CpaB_FlgA_like"/>
    <property type="match status" value="1"/>
</dbReference>
<reference evidence="4" key="1">
    <citation type="submission" date="2023-07" db="EMBL/GenBank/DDBJ databases">
        <title>Genome sequencing of Purple Non-Sulfur Bacteria from various extreme environments.</title>
        <authorList>
            <person name="Mayer M."/>
        </authorList>
    </citation>
    <scope>NUCLEOTIDE SEQUENCE [LARGE SCALE GENOMIC DNA]</scope>
    <source>
        <strain evidence="4">DSM 17935</strain>
    </source>
</reference>
<keyword evidence="3" id="KW-0282">Flagellum</keyword>
<evidence type="ECO:0000313" key="4">
    <source>
        <dbReference type="Proteomes" id="UP001209755"/>
    </source>
</evidence>
<feature type="domain" description="Flagella basal body P-ring formation protein FlgA SAF" evidence="2">
    <location>
        <begin position="198"/>
        <end position="319"/>
    </location>
</feature>
<dbReference type="InterPro" id="IPR017585">
    <property type="entry name" value="SAF_FlgA"/>
</dbReference>
<dbReference type="Gene3D" id="3.90.1210.10">
    <property type="entry name" value="Antifreeze-like/N-acetylneuraminic acid synthase C-terminal domain"/>
    <property type="match status" value="1"/>
</dbReference>
<sequence>MIATISMMLRLTFVAGLLLTAAAVLTAPAHADGEPRLKAHVAVADPIVTVGDFFDNAGPLAREPLFRAPDLGEVGNVAAWQVVDAARSVGLHVISTGGLDEVTVARTALTLTRDDLVKVITDTIADRARIASRDSLNVTLTNAPDDISASPTSVEPLRLVSLNWSRNTGRFTADFVIDQAERKKRIRLNGSAQEMIAVAVLARSYDRDEIVSRNDILVEKVPAVQTNARYVVDPEKIAGLAARRNLPARRPLAASDFAPPMLVRRGETVTIVYEAPGLLLTARGQAQESGAENDMVNVSNTQSRRIVRTRVIGRGKVSVTTAQPKIIKLSEAQQ</sequence>
<dbReference type="Proteomes" id="UP001209755">
    <property type="component" value="Unassembled WGS sequence"/>
</dbReference>
<accession>A0ABT3HDB1</accession>
<keyword evidence="3" id="KW-0969">Cilium</keyword>
<dbReference type="EMBL" id="JAOQNS010000007">
    <property type="protein sequence ID" value="MCW2308324.1"/>
    <property type="molecule type" value="Genomic_DNA"/>
</dbReference>